<dbReference type="Proteomes" id="UP000271031">
    <property type="component" value="Unassembled WGS sequence"/>
</dbReference>
<dbReference type="AlphaFoldDB" id="A0A3M8D0L8"/>
<dbReference type="GO" id="GO:0000270">
    <property type="term" value="P:peptidoglycan metabolic process"/>
    <property type="evidence" value="ECO:0007669"/>
    <property type="project" value="InterPro"/>
</dbReference>
<dbReference type="GO" id="GO:0008933">
    <property type="term" value="F:peptidoglycan lytic transglycosylase activity"/>
    <property type="evidence" value="ECO:0007669"/>
    <property type="project" value="InterPro"/>
</dbReference>
<dbReference type="CDD" id="cd00254">
    <property type="entry name" value="LT-like"/>
    <property type="match status" value="1"/>
</dbReference>
<dbReference type="PROSITE" id="PS00922">
    <property type="entry name" value="TRANSGLYCOSYLASE"/>
    <property type="match status" value="1"/>
</dbReference>
<dbReference type="Pfam" id="PF01464">
    <property type="entry name" value="SLT"/>
    <property type="match status" value="1"/>
</dbReference>
<evidence type="ECO:0000313" key="4">
    <source>
        <dbReference type="EMBL" id="RNB81626.1"/>
    </source>
</evidence>
<protein>
    <submittedName>
        <fullName evidence="4">Lytic transglycosylase domain-containing protein</fullName>
    </submittedName>
</protein>
<evidence type="ECO:0000256" key="1">
    <source>
        <dbReference type="ARBA" id="ARBA00007734"/>
    </source>
</evidence>
<evidence type="ECO:0000259" key="3">
    <source>
        <dbReference type="Pfam" id="PF01464"/>
    </source>
</evidence>
<evidence type="ECO:0000256" key="2">
    <source>
        <dbReference type="SAM" id="MobiDB-lite"/>
    </source>
</evidence>
<feature type="domain" description="Transglycosylase SLT" evidence="3">
    <location>
        <begin position="101"/>
        <end position="195"/>
    </location>
</feature>
<dbReference type="InterPro" id="IPR023346">
    <property type="entry name" value="Lysozyme-like_dom_sf"/>
</dbReference>
<dbReference type="InterPro" id="IPR000189">
    <property type="entry name" value="Transglyc_AS"/>
</dbReference>
<sequence length="230" mass="24361">MKMDLRFLPANTYASINGTTSNALGSDLTQNASGDGAFSDQMFSDLLDTELSKYQRVISAEEVLADLDGSPTLSDDNSPSAMGSGFGQSAPAGKSEIMDAVKRIAARFHVDNNLVSEVIRAESNFNPNAISGAGAKGLMQLMDATASSMNVNDSFNPVQNITGGTKYLGGLLQKYHGNVKVALAAYNAGPGRIDRLGIATDRDFDAKAGELPLETQKYVAKITGRLNETR</sequence>
<dbReference type="Gene3D" id="1.10.530.10">
    <property type="match status" value="1"/>
</dbReference>
<feature type="compositionally biased region" description="Polar residues" evidence="2">
    <location>
        <begin position="71"/>
        <end position="81"/>
    </location>
</feature>
<comment type="similarity">
    <text evidence="1">Belongs to the transglycosylase Slt family.</text>
</comment>
<proteinExistence type="inferred from homology"/>
<reference evidence="4 5" key="1">
    <citation type="submission" date="2018-10" db="EMBL/GenBank/DDBJ databases">
        <title>Phylogenomics of Brevibacillus.</title>
        <authorList>
            <person name="Dunlap C."/>
        </authorList>
    </citation>
    <scope>NUCLEOTIDE SEQUENCE [LARGE SCALE GENOMIC DNA]</scope>
    <source>
        <strain evidence="4 5">JCM 15716</strain>
    </source>
</reference>
<organism evidence="4 5">
    <name type="scientific">Brevibacillus fluminis</name>
    <dbReference type="NCBI Taxonomy" id="511487"/>
    <lineage>
        <taxon>Bacteria</taxon>
        <taxon>Bacillati</taxon>
        <taxon>Bacillota</taxon>
        <taxon>Bacilli</taxon>
        <taxon>Bacillales</taxon>
        <taxon>Paenibacillaceae</taxon>
        <taxon>Brevibacillus</taxon>
    </lineage>
</organism>
<dbReference type="SUPFAM" id="SSF53955">
    <property type="entry name" value="Lysozyme-like"/>
    <property type="match status" value="1"/>
</dbReference>
<dbReference type="InterPro" id="IPR008258">
    <property type="entry name" value="Transglycosylase_SLT_dom_1"/>
</dbReference>
<dbReference type="GO" id="GO:0016020">
    <property type="term" value="C:membrane"/>
    <property type="evidence" value="ECO:0007669"/>
    <property type="project" value="InterPro"/>
</dbReference>
<comment type="caution">
    <text evidence="4">The sequence shown here is derived from an EMBL/GenBank/DDBJ whole genome shotgun (WGS) entry which is preliminary data.</text>
</comment>
<keyword evidence="5" id="KW-1185">Reference proteome</keyword>
<name>A0A3M8D0L8_9BACL</name>
<accession>A0A3M8D0L8</accession>
<evidence type="ECO:0000313" key="5">
    <source>
        <dbReference type="Proteomes" id="UP000271031"/>
    </source>
</evidence>
<feature type="region of interest" description="Disordered" evidence="2">
    <location>
        <begin position="68"/>
        <end position="91"/>
    </location>
</feature>
<dbReference type="EMBL" id="RHHQ01000022">
    <property type="protein sequence ID" value="RNB81626.1"/>
    <property type="molecule type" value="Genomic_DNA"/>
</dbReference>
<dbReference type="PANTHER" id="PTHR37423:SF2">
    <property type="entry name" value="MEMBRANE-BOUND LYTIC MUREIN TRANSGLYCOSYLASE C"/>
    <property type="match status" value="1"/>
</dbReference>
<gene>
    <name evidence="4" type="ORF">EDM56_25245</name>
</gene>
<dbReference type="PANTHER" id="PTHR37423">
    <property type="entry name" value="SOLUBLE LYTIC MUREIN TRANSGLYCOSYLASE-RELATED"/>
    <property type="match status" value="1"/>
</dbReference>
<dbReference type="OrthoDB" id="9815002at2"/>